<dbReference type="InterPro" id="IPR011767">
    <property type="entry name" value="GLR_AS"/>
</dbReference>
<dbReference type="GeneID" id="79838470"/>
<dbReference type="AlphaFoldDB" id="A0AA37KKR1"/>
<dbReference type="Proteomes" id="UP001055105">
    <property type="component" value="Unassembled WGS sequence"/>
</dbReference>
<reference evidence="2" key="1">
    <citation type="submission" date="2022-01" db="EMBL/GenBank/DDBJ databases">
        <title>Novel bile acid biosynthetic pathways are enriched in the microbiome of centenarians.</title>
        <authorList>
            <person name="Sato Y."/>
            <person name="Atarashi K."/>
            <person name="Plichta R.D."/>
            <person name="Arai Y."/>
            <person name="Sasajima S."/>
            <person name="Kearney M.S."/>
            <person name="Suda W."/>
            <person name="Takeshita K."/>
            <person name="Sasaki T."/>
            <person name="Okamoto S."/>
            <person name="Skelly N.A."/>
            <person name="Okamura Y."/>
            <person name="Vlamakis H."/>
            <person name="Li Y."/>
            <person name="Tanoue T."/>
            <person name="Takei H."/>
            <person name="Nittono H."/>
            <person name="Narushima S."/>
            <person name="Irie J."/>
            <person name="Itoh H."/>
            <person name="Moriya K."/>
            <person name="Sugiura Y."/>
            <person name="Suematsu M."/>
            <person name="Moritoki N."/>
            <person name="Shibata S."/>
            <person name="Littman R.D."/>
            <person name="Fischbach A.M."/>
            <person name="Uwamino Y."/>
            <person name="Inoue T."/>
            <person name="Honda A."/>
            <person name="Hattori M."/>
            <person name="Murai T."/>
            <person name="Xavier J.R."/>
            <person name="Hirose N."/>
            <person name="Honda K."/>
        </authorList>
    </citation>
    <scope>NUCLEOTIDE SEQUENCE</scope>
    <source>
        <strain evidence="2">CE91-St16</strain>
    </source>
</reference>
<evidence type="ECO:0000259" key="1">
    <source>
        <dbReference type="Pfam" id="PF13192"/>
    </source>
</evidence>
<gene>
    <name evidence="2" type="ORF">CE91St16_05690</name>
    <name evidence="3" type="ORF">RVH17_08790</name>
</gene>
<evidence type="ECO:0000313" key="4">
    <source>
        <dbReference type="Proteomes" id="UP001055105"/>
    </source>
</evidence>
<name>A0AA37KKR1_9BACT</name>
<dbReference type="SUPFAM" id="SSF52833">
    <property type="entry name" value="Thioredoxin-like"/>
    <property type="match status" value="1"/>
</dbReference>
<dbReference type="InterPro" id="IPR036249">
    <property type="entry name" value="Thioredoxin-like_sf"/>
</dbReference>
<proteinExistence type="predicted"/>
<dbReference type="PROSITE" id="PS51354">
    <property type="entry name" value="GLUTAREDOXIN_2"/>
    <property type="match status" value="1"/>
</dbReference>
<dbReference type="EMBL" id="JAWDES010000005">
    <property type="protein sequence ID" value="MDU0260207.1"/>
    <property type="molecule type" value="Genomic_DNA"/>
</dbReference>
<dbReference type="Proteomes" id="UP001181347">
    <property type="component" value="Unassembled WGS sequence"/>
</dbReference>
<evidence type="ECO:0000313" key="3">
    <source>
        <dbReference type="EMBL" id="MDU0260207.1"/>
    </source>
</evidence>
<dbReference type="CDD" id="cd01659">
    <property type="entry name" value="TRX_superfamily"/>
    <property type="match status" value="1"/>
</dbReference>
<dbReference type="EMBL" id="BQOL01000001">
    <property type="protein sequence ID" value="GKI17661.1"/>
    <property type="molecule type" value="Genomic_DNA"/>
</dbReference>
<dbReference type="InterPro" id="IPR012336">
    <property type="entry name" value="Thioredoxin-like_fold"/>
</dbReference>
<sequence>MKPVKLFYLKNCPFCRKALRYIEQAKAAHPELQPVAIEMIEESEQSDLADTFDYYYVPTFYVDGVKVHEGGIYAEEVEKILRSALE</sequence>
<reference evidence="3" key="2">
    <citation type="submission" date="2023-10" db="EMBL/GenBank/DDBJ databases">
        <title>Genome Sequence of the Bacteria from From Gut Wall in Crohn's Disease.</title>
        <authorList>
            <person name="Rodriguez-Palacios A."/>
        </authorList>
    </citation>
    <scope>NUCLEOTIDE SEQUENCE</scope>
    <source>
        <strain evidence="3">CavFT-hAR58</strain>
    </source>
</reference>
<dbReference type="Gene3D" id="3.40.30.10">
    <property type="entry name" value="Glutaredoxin"/>
    <property type="match status" value="1"/>
</dbReference>
<comment type="caution">
    <text evidence="2">The sequence shown here is derived from an EMBL/GenBank/DDBJ whole genome shotgun (WGS) entry which is preliminary data.</text>
</comment>
<feature type="domain" description="Thioredoxin-like fold" evidence="1">
    <location>
        <begin position="9"/>
        <end position="81"/>
    </location>
</feature>
<protein>
    <submittedName>
        <fullName evidence="3">Thioredoxin family protein</fullName>
    </submittedName>
</protein>
<accession>A0AA37KKR1</accession>
<organism evidence="2 4">
    <name type="scientific">Alistipes finegoldii</name>
    <dbReference type="NCBI Taxonomy" id="214856"/>
    <lineage>
        <taxon>Bacteria</taxon>
        <taxon>Pseudomonadati</taxon>
        <taxon>Bacteroidota</taxon>
        <taxon>Bacteroidia</taxon>
        <taxon>Bacteroidales</taxon>
        <taxon>Rikenellaceae</taxon>
        <taxon>Alistipes</taxon>
    </lineage>
</organism>
<dbReference type="PROSITE" id="PS00195">
    <property type="entry name" value="GLUTAREDOXIN_1"/>
    <property type="match status" value="1"/>
</dbReference>
<evidence type="ECO:0000313" key="2">
    <source>
        <dbReference type="EMBL" id="GKI17661.1"/>
    </source>
</evidence>
<dbReference type="RefSeq" id="WP_022043508.1">
    <property type="nucleotide sequence ID" value="NZ_AP025581.1"/>
</dbReference>
<dbReference type="Pfam" id="PF13192">
    <property type="entry name" value="Thioredoxin_3"/>
    <property type="match status" value="1"/>
</dbReference>